<dbReference type="EMBL" id="VSSQ01000021">
    <property type="protein sequence ID" value="MPL63537.1"/>
    <property type="molecule type" value="Genomic_DNA"/>
</dbReference>
<sequence>MFWSVVIGLAAGWIAAQTSGGRDSIFWGNLTIGLMGSLTGGFLLRAFVTGWPSTLLGIIASLIGAVVALSILKMVAHKNKNRA</sequence>
<proteinExistence type="predicted"/>
<keyword evidence="1" id="KW-0472">Membrane</keyword>
<keyword evidence="1" id="KW-1133">Transmembrane helix</keyword>
<feature type="transmembrane region" description="Helical" evidence="1">
    <location>
        <begin position="55"/>
        <end position="76"/>
    </location>
</feature>
<accession>A0A644TAN6</accession>
<organism evidence="2">
    <name type="scientific">bioreactor metagenome</name>
    <dbReference type="NCBI Taxonomy" id="1076179"/>
    <lineage>
        <taxon>unclassified sequences</taxon>
        <taxon>metagenomes</taxon>
        <taxon>ecological metagenomes</taxon>
    </lineage>
</organism>
<gene>
    <name evidence="2" type="ORF">SDC9_09177</name>
</gene>
<dbReference type="AlphaFoldDB" id="A0A644TAN6"/>
<evidence type="ECO:0000256" key="1">
    <source>
        <dbReference type="SAM" id="Phobius"/>
    </source>
</evidence>
<evidence type="ECO:0008006" key="3">
    <source>
        <dbReference type="Google" id="ProtNLM"/>
    </source>
</evidence>
<keyword evidence="1" id="KW-0812">Transmembrane</keyword>
<evidence type="ECO:0000313" key="2">
    <source>
        <dbReference type="EMBL" id="MPL63537.1"/>
    </source>
</evidence>
<feature type="transmembrane region" description="Helical" evidence="1">
    <location>
        <begin position="26"/>
        <end position="48"/>
    </location>
</feature>
<reference evidence="2" key="1">
    <citation type="submission" date="2019-08" db="EMBL/GenBank/DDBJ databases">
        <authorList>
            <person name="Kucharzyk K."/>
            <person name="Murdoch R.W."/>
            <person name="Higgins S."/>
            <person name="Loffler F."/>
        </authorList>
    </citation>
    <scope>NUCLEOTIDE SEQUENCE</scope>
</reference>
<name>A0A644TAN6_9ZZZZ</name>
<protein>
    <recommendedName>
        <fullName evidence="3">Transglycosylase associated protein</fullName>
    </recommendedName>
</protein>
<comment type="caution">
    <text evidence="2">The sequence shown here is derived from an EMBL/GenBank/DDBJ whole genome shotgun (WGS) entry which is preliminary data.</text>
</comment>